<dbReference type="Gene3D" id="1.20.1720.10">
    <property type="entry name" value="Multidrug resistance protein D"/>
    <property type="match status" value="1"/>
</dbReference>
<feature type="transmembrane region" description="Helical" evidence="6">
    <location>
        <begin position="407"/>
        <end position="424"/>
    </location>
</feature>
<feature type="transmembrane region" description="Helical" evidence="6">
    <location>
        <begin position="307"/>
        <end position="324"/>
    </location>
</feature>
<feature type="transmembrane region" description="Helical" evidence="6">
    <location>
        <begin position="117"/>
        <end position="135"/>
    </location>
</feature>
<dbReference type="AlphaFoldDB" id="A0A4R6DXF9"/>
<dbReference type="InterPro" id="IPR020846">
    <property type="entry name" value="MFS_dom"/>
</dbReference>
<dbReference type="CDD" id="cd17321">
    <property type="entry name" value="MFS_MMR_MDR_like"/>
    <property type="match status" value="1"/>
</dbReference>
<proteinExistence type="predicted"/>
<feature type="transmembrane region" description="Helical" evidence="6">
    <location>
        <begin position="430"/>
        <end position="450"/>
    </location>
</feature>
<dbReference type="SUPFAM" id="SSF103473">
    <property type="entry name" value="MFS general substrate transporter"/>
    <property type="match status" value="1"/>
</dbReference>
<keyword evidence="9" id="KW-1185">Reference proteome</keyword>
<comment type="subcellular location">
    <subcellularLocation>
        <location evidence="1">Membrane</location>
        <topology evidence="1">Multi-pass membrane protein</topology>
    </subcellularLocation>
</comment>
<organism evidence="8 9">
    <name type="scientific">Azoarcus indigens</name>
    <dbReference type="NCBI Taxonomy" id="29545"/>
    <lineage>
        <taxon>Bacteria</taxon>
        <taxon>Pseudomonadati</taxon>
        <taxon>Pseudomonadota</taxon>
        <taxon>Betaproteobacteria</taxon>
        <taxon>Rhodocyclales</taxon>
        <taxon>Zoogloeaceae</taxon>
        <taxon>Azoarcus</taxon>
    </lineage>
</organism>
<evidence type="ECO:0000256" key="3">
    <source>
        <dbReference type="ARBA" id="ARBA00022692"/>
    </source>
</evidence>
<dbReference type="GO" id="GO:0022857">
    <property type="term" value="F:transmembrane transporter activity"/>
    <property type="evidence" value="ECO:0007669"/>
    <property type="project" value="InterPro"/>
</dbReference>
<feature type="transmembrane region" description="Helical" evidence="6">
    <location>
        <begin position="174"/>
        <end position="195"/>
    </location>
</feature>
<gene>
    <name evidence="8" type="ORF">C7389_110100</name>
</gene>
<evidence type="ECO:0000313" key="9">
    <source>
        <dbReference type="Proteomes" id="UP000295129"/>
    </source>
</evidence>
<keyword evidence="4 6" id="KW-1133">Transmembrane helix</keyword>
<dbReference type="InterPro" id="IPR011701">
    <property type="entry name" value="MFS"/>
</dbReference>
<dbReference type="PROSITE" id="PS50850">
    <property type="entry name" value="MFS"/>
    <property type="match status" value="1"/>
</dbReference>
<accession>A0A4R6DXF9</accession>
<keyword evidence="2" id="KW-0813">Transport</keyword>
<keyword evidence="3 6" id="KW-0812">Transmembrane</keyword>
<dbReference type="PANTHER" id="PTHR42718:SF9">
    <property type="entry name" value="MAJOR FACILITATOR SUPERFAMILY MULTIDRUG TRANSPORTER MFSC"/>
    <property type="match status" value="1"/>
</dbReference>
<feature type="transmembrane region" description="Helical" evidence="6">
    <location>
        <begin position="50"/>
        <end position="76"/>
    </location>
</feature>
<dbReference type="OrthoDB" id="9807274at2"/>
<feature type="transmembrane region" description="Helical" evidence="6">
    <location>
        <begin position="147"/>
        <end position="168"/>
    </location>
</feature>
<dbReference type="GO" id="GO:0016020">
    <property type="term" value="C:membrane"/>
    <property type="evidence" value="ECO:0007669"/>
    <property type="project" value="UniProtKB-SubCell"/>
</dbReference>
<dbReference type="InterPro" id="IPR036259">
    <property type="entry name" value="MFS_trans_sf"/>
</dbReference>
<sequence>MQPSTPAQARADGLPLPRRYQAIAALLAAITMTVLDGGIANLALPSISEALGVSAAGSVWIVTAYQLALVALLFPFAALAERVGLRRVFGAGVALFTLASLACALAPTLGWLVAGRALQGVGAAAIMCVSAGIVRNTYPRAQLGRGIGINALCVAIGSAAAPTLGAALLTWAGWPWLFAINLPIGLLTLTLLRAIPEGPRAPRRIDGLSVVLNAGLFCLGITGLERIAEQPRLSLGLLAVAALCLAGLLRRERGKPAPLLPLDLLDHTLFRHAMLGSLCLFSSQMLCFIALPFYLQHQLGLSPMHTGLLMMAWPLTVAVAAQWSGRLADRHPPQALCAFGGLAIAVGAACAALWPLAGQPSLVVLFMAISGFGFGFFQVPNNRVLLTSTPAHRDGATGGMQATARQTGMAAGSAAIALLLGITPEHAPRIGLGLAAALAVAAALVSTRAVKRRHAA</sequence>
<feature type="domain" description="Major facilitator superfamily (MFS) profile" evidence="7">
    <location>
        <begin position="22"/>
        <end position="454"/>
    </location>
</feature>
<feature type="transmembrane region" description="Helical" evidence="6">
    <location>
        <begin position="20"/>
        <end position="44"/>
    </location>
</feature>
<comment type="caution">
    <text evidence="8">The sequence shown here is derived from an EMBL/GenBank/DDBJ whole genome shotgun (WGS) entry which is preliminary data.</text>
</comment>
<feature type="transmembrane region" description="Helical" evidence="6">
    <location>
        <begin position="207"/>
        <end position="227"/>
    </location>
</feature>
<feature type="transmembrane region" description="Helical" evidence="6">
    <location>
        <begin position="269"/>
        <end position="295"/>
    </location>
</feature>
<feature type="transmembrane region" description="Helical" evidence="6">
    <location>
        <begin position="363"/>
        <end position="386"/>
    </location>
</feature>
<feature type="transmembrane region" description="Helical" evidence="6">
    <location>
        <begin position="88"/>
        <end position="111"/>
    </location>
</feature>
<evidence type="ECO:0000256" key="1">
    <source>
        <dbReference type="ARBA" id="ARBA00004141"/>
    </source>
</evidence>
<dbReference type="PANTHER" id="PTHR42718">
    <property type="entry name" value="MAJOR FACILITATOR SUPERFAMILY MULTIDRUG TRANSPORTER MFSC"/>
    <property type="match status" value="1"/>
</dbReference>
<evidence type="ECO:0000256" key="5">
    <source>
        <dbReference type="ARBA" id="ARBA00023136"/>
    </source>
</evidence>
<evidence type="ECO:0000259" key="7">
    <source>
        <dbReference type="PROSITE" id="PS50850"/>
    </source>
</evidence>
<feature type="transmembrane region" description="Helical" evidence="6">
    <location>
        <begin position="336"/>
        <end position="357"/>
    </location>
</feature>
<evidence type="ECO:0000256" key="4">
    <source>
        <dbReference type="ARBA" id="ARBA00022989"/>
    </source>
</evidence>
<reference evidence="8 9" key="1">
    <citation type="submission" date="2019-03" db="EMBL/GenBank/DDBJ databases">
        <title>Genomic Encyclopedia of Type Strains, Phase IV (KMG-IV): sequencing the most valuable type-strain genomes for metagenomic binning, comparative biology and taxonomic classification.</title>
        <authorList>
            <person name="Goeker M."/>
        </authorList>
    </citation>
    <scope>NUCLEOTIDE SEQUENCE [LARGE SCALE GENOMIC DNA]</scope>
    <source>
        <strain evidence="8 9">DSM 12121</strain>
    </source>
</reference>
<dbReference type="Gene3D" id="1.20.1250.20">
    <property type="entry name" value="MFS general substrate transporter like domains"/>
    <property type="match status" value="1"/>
</dbReference>
<keyword evidence="5 6" id="KW-0472">Membrane</keyword>
<dbReference type="RefSeq" id="WP_133592048.1">
    <property type="nucleotide sequence ID" value="NZ_SNVV01000010.1"/>
</dbReference>
<protein>
    <submittedName>
        <fullName evidence="8">DHA2 family multidrug resistance protein-like MFS transporter</fullName>
    </submittedName>
</protein>
<name>A0A4R6DXF9_9RHOO</name>
<dbReference type="Pfam" id="PF07690">
    <property type="entry name" value="MFS_1"/>
    <property type="match status" value="1"/>
</dbReference>
<dbReference type="EMBL" id="SNVV01000010">
    <property type="protein sequence ID" value="TDN50006.1"/>
    <property type="molecule type" value="Genomic_DNA"/>
</dbReference>
<feature type="transmembrane region" description="Helical" evidence="6">
    <location>
        <begin position="233"/>
        <end position="249"/>
    </location>
</feature>
<dbReference type="Proteomes" id="UP000295129">
    <property type="component" value="Unassembled WGS sequence"/>
</dbReference>
<evidence type="ECO:0000256" key="6">
    <source>
        <dbReference type="SAM" id="Phobius"/>
    </source>
</evidence>
<evidence type="ECO:0000256" key="2">
    <source>
        <dbReference type="ARBA" id="ARBA00022448"/>
    </source>
</evidence>
<evidence type="ECO:0000313" key="8">
    <source>
        <dbReference type="EMBL" id="TDN50006.1"/>
    </source>
</evidence>